<accession>G7YS83</accession>
<feature type="region of interest" description="Disordered" evidence="1">
    <location>
        <begin position="732"/>
        <end position="779"/>
    </location>
</feature>
<reference key="2">
    <citation type="submission" date="2011-10" db="EMBL/GenBank/DDBJ databases">
        <title>The genome and transcriptome sequence of Clonorchis sinensis provide insights into the carcinogenic liver fluke.</title>
        <authorList>
            <person name="Wang X."/>
            <person name="Huang Y."/>
            <person name="Chen W."/>
            <person name="Liu H."/>
            <person name="Guo L."/>
            <person name="Chen Y."/>
            <person name="Luo F."/>
            <person name="Zhou W."/>
            <person name="Sun J."/>
            <person name="Mao Q."/>
            <person name="Liang P."/>
            <person name="Zhou C."/>
            <person name="Tian Y."/>
            <person name="Men J."/>
            <person name="Lv X."/>
            <person name="Huang L."/>
            <person name="Zhou J."/>
            <person name="Hu Y."/>
            <person name="Li R."/>
            <person name="Zhang F."/>
            <person name="Lei H."/>
            <person name="Li X."/>
            <person name="Hu X."/>
            <person name="Liang C."/>
            <person name="Xu J."/>
            <person name="Wu Z."/>
            <person name="Yu X."/>
        </authorList>
    </citation>
    <scope>NUCLEOTIDE SEQUENCE</scope>
    <source>
        <strain>Henan</strain>
    </source>
</reference>
<dbReference type="Proteomes" id="UP000008909">
    <property type="component" value="Unassembled WGS sequence"/>
</dbReference>
<name>G7YS83_CLOSI</name>
<feature type="compositionally biased region" description="Polar residues" evidence="1">
    <location>
        <begin position="759"/>
        <end position="779"/>
    </location>
</feature>
<dbReference type="AlphaFoldDB" id="G7YS83"/>
<keyword evidence="3" id="KW-1185">Reference proteome</keyword>
<evidence type="ECO:0000313" key="3">
    <source>
        <dbReference type="Proteomes" id="UP000008909"/>
    </source>
</evidence>
<organism evidence="2 3">
    <name type="scientific">Clonorchis sinensis</name>
    <name type="common">Chinese liver fluke</name>
    <dbReference type="NCBI Taxonomy" id="79923"/>
    <lineage>
        <taxon>Eukaryota</taxon>
        <taxon>Metazoa</taxon>
        <taxon>Spiralia</taxon>
        <taxon>Lophotrochozoa</taxon>
        <taxon>Platyhelminthes</taxon>
        <taxon>Trematoda</taxon>
        <taxon>Digenea</taxon>
        <taxon>Opisthorchiida</taxon>
        <taxon>Opisthorchiata</taxon>
        <taxon>Opisthorchiidae</taxon>
        <taxon>Clonorchis</taxon>
    </lineage>
</organism>
<evidence type="ECO:0000256" key="1">
    <source>
        <dbReference type="SAM" id="MobiDB-lite"/>
    </source>
</evidence>
<proteinExistence type="predicted"/>
<feature type="non-terminal residue" evidence="2">
    <location>
        <position position="866"/>
    </location>
</feature>
<dbReference type="EMBL" id="DF144088">
    <property type="protein sequence ID" value="GAA55813.1"/>
    <property type="molecule type" value="Genomic_DNA"/>
</dbReference>
<reference evidence="2" key="1">
    <citation type="journal article" date="2011" name="Genome Biol.">
        <title>The draft genome of the carcinogenic human liver fluke Clonorchis sinensis.</title>
        <authorList>
            <person name="Wang X."/>
            <person name="Chen W."/>
            <person name="Huang Y."/>
            <person name="Sun J."/>
            <person name="Men J."/>
            <person name="Liu H."/>
            <person name="Luo F."/>
            <person name="Guo L."/>
            <person name="Lv X."/>
            <person name="Deng C."/>
            <person name="Zhou C."/>
            <person name="Fan Y."/>
            <person name="Li X."/>
            <person name="Huang L."/>
            <person name="Hu Y."/>
            <person name="Liang C."/>
            <person name="Hu X."/>
            <person name="Xu J."/>
            <person name="Yu X."/>
        </authorList>
    </citation>
    <scope>NUCLEOTIDE SEQUENCE [LARGE SCALE GENOMIC DNA]</scope>
    <source>
        <strain evidence="2">Henan</strain>
    </source>
</reference>
<sequence>MTENRQTVKSKRFGFIGNLCPTKSMSLHLLNWILEPENSNEVPVAKSIDEPSQECTEALINGESQKNELKMIYITYNLLLEHIKTLATLPGIEAERIGGNPVVKTAPPSQILNTIPASWQLIMQLNTCLRKQISLCMRHARRTPKEYTVDRSESTVTGFAIRNVDIRILPKYTNCTPISFHERITETSAKSLVNFSTEYEASGRLMLHRHRRELHEVIHRLDIEWADKTFSGTYEEAVDMYQLIYELRQKFLEFWKTYEHLALESRKIIPLQTLMENRLTRAKPLCSLSWENHTIDGHTDLVLGHRLGHMLWRAHIADYEVEKLAIKKNRFNLFGFRKHLLPSQEISDSPPGNQVLCVPELCIRLDGPNKVTSELVQRFRSELFESWSSAIEKVAPLLLNFISSIFTQWISLNVISRVPKTLESPRKELSAFLAFVEKVFHVVEWDPSVEWRQVLKQIRLIRLCLSPASVAGRDGIQTKKKFDRRISRSTSTGSTTASSKLDPKLDTVLRQKREIRFLLDKLQEFMNIRKFFEEQSGLSVQTSMEDDETGPFSQADIELMFREVVYSAPRDIIWEYLSRCKIVPKTKEMKQLLFASAEIRADKKLDSFNHILSTTDTHGCTWEAGHTTDKPNFRTSVKVHIIPDEYREKNETATSSLLSTGRSMNEQAKHTRNILKHCRQNSSNHVDSREQQQQWVGCLDSESAYYIHHPKYELSSSVSSVTTLVNELSQQNGTDDLKYKPSVYATPSTRDTINERQTNDASIDRSSSTKSLQPSASTSFSWPVGNPVVKKYAQSHHDEVIKVIDLSMHAHSEPCSAPENQEYRYVTEENGTRYHVVDRNSGRPLKYTEAIATHMRCAQKHTTKSD</sequence>
<evidence type="ECO:0000313" key="2">
    <source>
        <dbReference type="EMBL" id="GAA55813.1"/>
    </source>
</evidence>
<protein>
    <submittedName>
        <fullName evidence="2">Uncharacterized protein</fullName>
    </submittedName>
</protein>
<gene>
    <name evidence="2" type="ORF">CLF_109097</name>
</gene>